<reference evidence="1" key="2">
    <citation type="submission" date="2017-10" db="EMBL/GenBank/DDBJ databases">
        <title>Ladona fulva Genome sequencing and assembly.</title>
        <authorList>
            <person name="Murali S."/>
            <person name="Richards S."/>
            <person name="Bandaranaike D."/>
            <person name="Bellair M."/>
            <person name="Blankenburg K."/>
            <person name="Chao H."/>
            <person name="Dinh H."/>
            <person name="Doddapaneni H."/>
            <person name="Dugan-Rocha S."/>
            <person name="Elkadiri S."/>
            <person name="Gnanaolivu R."/>
            <person name="Hernandez B."/>
            <person name="Skinner E."/>
            <person name="Javaid M."/>
            <person name="Lee S."/>
            <person name="Li M."/>
            <person name="Ming W."/>
            <person name="Munidasa M."/>
            <person name="Muniz J."/>
            <person name="Nguyen L."/>
            <person name="Hughes D."/>
            <person name="Osuji N."/>
            <person name="Pu L.-L."/>
            <person name="Puazo M."/>
            <person name="Qu C."/>
            <person name="Quiroz J."/>
            <person name="Raj R."/>
            <person name="Weissenberger G."/>
            <person name="Xin Y."/>
            <person name="Zou X."/>
            <person name="Han Y."/>
            <person name="Worley K."/>
            <person name="Muzny D."/>
            <person name="Gibbs R."/>
        </authorList>
    </citation>
    <scope>NUCLEOTIDE SEQUENCE</scope>
    <source>
        <strain evidence="1">Sampled in the wild</strain>
    </source>
</reference>
<name>A0A8K0K6J8_LADFU</name>
<gene>
    <name evidence="1" type="ORF">J437_LFUL007137</name>
</gene>
<reference evidence="1" key="1">
    <citation type="submission" date="2013-04" db="EMBL/GenBank/DDBJ databases">
        <authorList>
            <person name="Qu J."/>
            <person name="Murali S.C."/>
            <person name="Bandaranaike D."/>
            <person name="Bellair M."/>
            <person name="Blankenburg K."/>
            <person name="Chao H."/>
            <person name="Dinh H."/>
            <person name="Doddapaneni H."/>
            <person name="Downs B."/>
            <person name="Dugan-Rocha S."/>
            <person name="Elkadiri S."/>
            <person name="Gnanaolivu R.D."/>
            <person name="Hernandez B."/>
            <person name="Javaid M."/>
            <person name="Jayaseelan J.C."/>
            <person name="Lee S."/>
            <person name="Li M."/>
            <person name="Ming W."/>
            <person name="Munidasa M."/>
            <person name="Muniz J."/>
            <person name="Nguyen L."/>
            <person name="Ongeri F."/>
            <person name="Osuji N."/>
            <person name="Pu L.-L."/>
            <person name="Puazo M."/>
            <person name="Qu C."/>
            <person name="Quiroz J."/>
            <person name="Raj R."/>
            <person name="Weissenberger G."/>
            <person name="Xin Y."/>
            <person name="Zou X."/>
            <person name="Han Y."/>
            <person name="Richards S."/>
            <person name="Worley K."/>
            <person name="Muzny D."/>
            <person name="Gibbs R."/>
        </authorList>
    </citation>
    <scope>NUCLEOTIDE SEQUENCE</scope>
    <source>
        <strain evidence="1">Sampled in the wild</strain>
    </source>
</reference>
<accession>A0A8K0K6J8</accession>
<dbReference type="AlphaFoldDB" id="A0A8K0K6J8"/>
<protein>
    <submittedName>
        <fullName evidence="1">Uncharacterized protein</fullName>
    </submittedName>
</protein>
<dbReference type="Proteomes" id="UP000792457">
    <property type="component" value="Unassembled WGS sequence"/>
</dbReference>
<comment type="caution">
    <text evidence="1">The sequence shown here is derived from an EMBL/GenBank/DDBJ whole genome shotgun (WGS) entry which is preliminary data.</text>
</comment>
<dbReference type="OrthoDB" id="7890494at2759"/>
<evidence type="ECO:0000313" key="1">
    <source>
        <dbReference type="EMBL" id="KAG8229329.1"/>
    </source>
</evidence>
<keyword evidence="2" id="KW-1185">Reference proteome</keyword>
<dbReference type="EMBL" id="KZ308426">
    <property type="protein sequence ID" value="KAG8229329.1"/>
    <property type="molecule type" value="Genomic_DNA"/>
</dbReference>
<proteinExistence type="predicted"/>
<sequence length="256" mass="28624">MIFPNCSSSLPLPSSIEEFNDLFEDIILSVSLTASSLDLAASESSSNDAFLGLPRAAARVSSNCVRRSQISLGSFPLQRDGSVPLLPSRSLRRERERLFSLVSTLKDELKCLTKDLNLSKESFESLASRLNDKNLLEQGAKMTFYSTREKDMLSFFTQEDNLIEEDIMDLASQTSYPLWRELPGAGGTYPKCLEAREKKHWPLSGSQISSCMVTAKMHDLPKRRLTLLVKESIFADLRSSSGGVLDLFTTLDLKRR</sequence>
<organism evidence="1 2">
    <name type="scientific">Ladona fulva</name>
    <name type="common">Scarce chaser dragonfly</name>
    <name type="synonym">Libellula fulva</name>
    <dbReference type="NCBI Taxonomy" id="123851"/>
    <lineage>
        <taxon>Eukaryota</taxon>
        <taxon>Metazoa</taxon>
        <taxon>Ecdysozoa</taxon>
        <taxon>Arthropoda</taxon>
        <taxon>Hexapoda</taxon>
        <taxon>Insecta</taxon>
        <taxon>Pterygota</taxon>
        <taxon>Palaeoptera</taxon>
        <taxon>Odonata</taxon>
        <taxon>Epiprocta</taxon>
        <taxon>Anisoptera</taxon>
        <taxon>Libelluloidea</taxon>
        <taxon>Libellulidae</taxon>
        <taxon>Ladona</taxon>
    </lineage>
</organism>
<evidence type="ECO:0000313" key="2">
    <source>
        <dbReference type="Proteomes" id="UP000792457"/>
    </source>
</evidence>